<dbReference type="InterPro" id="IPR038843">
    <property type="entry name" value="Sed1/Spi1"/>
</dbReference>
<dbReference type="GO" id="GO:0009277">
    <property type="term" value="C:fungal-type cell wall"/>
    <property type="evidence" value="ECO:0007669"/>
    <property type="project" value="TreeGrafter"/>
</dbReference>
<dbReference type="GO" id="GO:0005199">
    <property type="term" value="F:structural constituent of cell wall"/>
    <property type="evidence" value="ECO:0007669"/>
    <property type="project" value="InterPro"/>
</dbReference>
<organism evidence="2 3">
    <name type="scientific">Extremus antarcticus</name>
    <dbReference type="NCBI Taxonomy" id="702011"/>
    <lineage>
        <taxon>Eukaryota</taxon>
        <taxon>Fungi</taxon>
        <taxon>Dikarya</taxon>
        <taxon>Ascomycota</taxon>
        <taxon>Pezizomycotina</taxon>
        <taxon>Dothideomycetes</taxon>
        <taxon>Dothideomycetidae</taxon>
        <taxon>Mycosphaerellales</taxon>
        <taxon>Extremaceae</taxon>
        <taxon>Extremus</taxon>
    </lineage>
</organism>
<protein>
    <recommendedName>
        <fullName evidence="4">Cell wall protein SED1</fullName>
    </recommendedName>
</protein>
<dbReference type="PANTHER" id="PTHR35523">
    <property type="entry name" value="CELL WALL PROTEIN SED1"/>
    <property type="match status" value="1"/>
</dbReference>
<gene>
    <name evidence="2" type="ORF">LTR09_007445</name>
</gene>
<name>A0AAJ0DJ69_9PEZI</name>
<evidence type="ECO:0000313" key="3">
    <source>
        <dbReference type="Proteomes" id="UP001271007"/>
    </source>
</evidence>
<dbReference type="AlphaFoldDB" id="A0AAJ0DJ69"/>
<reference evidence="2" key="1">
    <citation type="submission" date="2023-04" db="EMBL/GenBank/DDBJ databases">
        <title>Black Yeasts Isolated from many extreme environments.</title>
        <authorList>
            <person name="Coleine C."/>
            <person name="Stajich J.E."/>
            <person name="Selbmann L."/>
        </authorList>
    </citation>
    <scope>NUCLEOTIDE SEQUENCE</scope>
    <source>
        <strain evidence="2">CCFEE 5312</strain>
    </source>
</reference>
<keyword evidence="3" id="KW-1185">Reference proteome</keyword>
<evidence type="ECO:0000313" key="2">
    <source>
        <dbReference type="EMBL" id="KAK3051422.1"/>
    </source>
</evidence>
<comment type="caution">
    <text evidence="2">The sequence shown here is derived from an EMBL/GenBank/DDBJ whole genome shotgun (WGS) entry which is preliminary data.</text>
</comment>
<dbReference type="PANTHER" id="PTHR35523:SF1">
    <property type="entry name" value="CELL WALL PROTEIN SED1"/>
    <property type="match status" value="1"/>
</dbReference>
<evidence type="ECO:0008006" key="4">
    <source>
        <dbReference type="Google" id="ProtNLM"/>
    </source>
</evidence>
<sequence>MRSAVVAAFAGVAAASWAPQEHGQPGGSWGSPAAPAPVNETAPAYGGDSWTTEVVTAWTTFCPKATEITHGGQTYTATEATTLVITNCPGGCTVSYPATSWATTAPVTTEATTAPVTTQVPTTWETSVAPVTTAPPAVPYPVGNTTIPASTASPVASTASSYPSSPVPATGAAAQLSAGAAAVFAIFGLVAAL</sequence>
<feature type="region of interest" description="Disordered" evidence="1">
    <location>
        <begin position="18"/>
        <end position="45"/>
    </location>
</feature>
<accession>A0AAJ0DJ69</accession>
<evidence type="ECO:0000256" key="1">
    <source>
        <dbReference type="SAM" id="MobiDB-lite"/>
    </source>
</evidence>
<dbReference type="Proteomes" id="UP001271007">
    <property type="component" value="Unassembled WGS sequence"/>
</dbReference>
<dbReference type="EMBL" id="JAWDJX010000026">
    <property type="protein sequence ID" value="KAK3051422.1"/>
    <property type="molecule type" value="Genomic_DNA"/>
</dbReference>
<dbReference type="GO" id="GO:0031505">
    <property type="term" value="P:fungal-type cell wall organization"/>
    <property type="evidence" value="ECO:0007669"/>
    <property type="project" value="InterPro"/>
</dbReference>
<proteinExistence type="predicted"/>